<dbReference type="Proteomes" id="UP000707356">
    <property type="component" value="Unassembled WGS sequence"/>
</dbReference>
<evidence type="ECO:0000256" key="1">
    <source>
        <dbReference type="SAM" id="SignalP"/>
    </source>
</evidence>
<organism evidence="2 3">
    <name type="scientific">Pegethrix bostrychoides GSE-TBD4-15B</name>
    <dbReference type="NCBI Taxonomy" id="2839662"/>
    <lineage>
        <taxon>Bacteria</taxon>
        <taxon>Bacillati</taxon>
        <taxon>Cyanobacteriota</taxon>
        <taxon>Cyanophyceae</taxon>
        <taxon>Oculatellales</taxon>
        <taxon>Oculatellaceae</taxon>
        <taxon>Pegethrix</taxon>
    </lineage>
</organism>
<reference evidence="2" key="2">
    <citation type="journal article" date="2022" name="Microbiol. Resour. Announc.">
        <title>Metagenome Sequencing to Explore Phylogenomics of Terrestrial Cyanobacteria.</title>
        <authorList>
            <person name="Ward R.D."/>
            <person name="Stajich J.E."/>
            <person name="Johansen J.R."/>
            <person name="Huntemann M."/>
            <person name="Clum A."/>
            <person name="Foster B."/>
            <person name="Foster B."/>
            <person name="Roux S."/>
            <person name="Palaniappan K."/>
            <person name="Varghese N."/>
            <person name="Mukherjee S."/>
            <person name="Reddy T.B.K."/>
            <person name="Daum C."/>
            <person name="Copeland A."/>
            <person name="Chen I.A."/>
            <person name="Ivanova N.N."/>
            <person name="Kyrpides N.C."/>
            <person name="Shapiro N."/>
            <person name="Eloe-Fadrosh E.A."/>
            <person name="Pietrasiak N."/>
        </authorList>
    </citation>
    <scope>NUCLEOTIDE SEQUENCE</scope>
    <source>
        <strain evidence="2">GSE-TBD4-15B</strain>
    </source>
</reference>
<sequence length="212" mass="21197">MFNIRSLSVAAGLAASLITLPALEVSAAPKPSAPPAACASGSVSAFGLGSFTSCNGSNSGNDVGAQGGLTNLLETGIFGGITSGWSLLEKVDLSGNAGTGSNLSLNQTSEGVGSWKVASAIKSSFVLSLKTSTSWSAYYFDNSAGNAITEGLWNTLGVSLAGSGNNGKGLSHATIYVAPEPEKPVEVPEPGLMMALGLTTLSGLGLLKRKQA</sequence>
<evidence type="ECO:0008006" key="4">
    <source>
        <dbReference type="Google" id="ProtNLM"/>
    </source>
</evidence>
<feature type="chain" id="PRO_5036932808" description="PEP-CTERM protein-sorting domain-containing protein" evidence="1">
    <location>
        <begin position="28"/>
        <end position="212"/>
    </location>
</feature>
<protein>
    <recommendedName>
        <fullName evidence="4">PEP-CTERM protein-sorting domain-containing protein</fullName>
    </recommendedName>
</protein>
<proteinExistence type="predicted"/>
<keyword evidence="1" id="KW-0732">Signal</keyword>
<comment type="caution">
    <text evidence="2">The sequence shown here is derived from an EMBL/GenBank/DDBJ whole genome shotgun (WGS) entry which is preliminary data.</text>
</comment>
<evidence type="ECO:0000313" key="2">
    <source>
        <dbReference type="EMBL" id="MBW4467550.1"/>
    </source>
</evidence>
<gene>
    <name evidence="2" type="ORF">KME07_19155</name>
</gene>
<reference evidence="2" key="1">
    <citation type="submission" date="2021-05" db="EMBL/GenBank/DDBJ databases">
        <authorList>
            <person name="Pietrasiak N."/>
            <person name="Ward R."/>
            <person name="Stajich J.E."/>
            <person name="Kurbessoian T."/>
        </authorList>
    </citation>
    <scope>NUCLEOTIDE SEQUENCE</scope>
    <source>
        <strain evidence="2">GSE-TBD4-15B</strain>
    </source>
</reference>
<dbReference type="EMBL" id="JAHHHV010000078">
    <property type="protein sequence ID" value="MBW4467550.1"/>
    <property type="molecule type" value="Genomic_DNA"/>
</dbReference>
<evidence type="ECO:0000313" key="3">
    <source>
        <dbReference type="Proteomes" id="UP000707356"/>
    </source>
</evidence>
<accession>A0A951U6E2</accession>
<name>A0A951U6E2_9CYAN</name>
<feature type="signal peptide" evidence="1">
    <location>
        <begin position="1"/>
        <end position="27"/>
    </location>
</feature>
<dbReference type="AlphaFoldDB" id="A0A951U6E2"/>